<keyword evidence="13" id="KW-1185">Reference proteome</keyword>
<comment type="similarity">
    <text evidence="2">Belongs to the UPF0053 family.</text>
</comment>
<organism evidence="12 13">
    <name type="scientific">Cupriavidus gilardii J11</name>
    <dbReference type="NCBI Taxonomy" id="936133"/>
    <lineage>
        <taxon>Bacteria</taxon>
        <taxon>Pseudomonadati</taxon>
        <taxon>Pseudomonadota</taxon>
        <taxon>Betaproteobacteria</taxon>
        <taxon>Burkholderiales</taxon>
        <taxon>Burkholderiaceae</taxon>
        <taxon>Cupriavidus</taxon>
    </lineage>
</organism>
<evidence type="ECO:0000256" key="1">
    <source>
        <dbReference type="ARBA" id="ARBA00004651"/>
    </source>
</evidence>
<evidence type="ECO:0000256" key="9">
    <source>
        <dbReference type="PROSITE-ProRule" id="PRU00703"/>
    </source>
</evidence>
<dbReference type="EMBL" id="VLJN01000002">
    <property type="protein sequence ID" value="TWG88853.1"/>
    <property type="molecule type" value="Genomic_DNA"/>
</dbReference>
<dbReference type="GO" id="GO:0050660">
    <property type="term" value="F:flavin adenine dinucleotide binding"/>
    <property type="evidence" value="ECO:0007669"/>
    <property type="project" value="InterPro"/>
</dbReference>
<reference evidence="12 13" key="1">
    <citation type="submission" date="2019-07" db="EMBL/GenBank/DDBJ databases">
        <title>Genome sequencing of lignin-degrading bacterial isolates.</title>
        <authorList>
            <person name="Gladden J."/>
        </authorList>
    </citation>
    <scope>NUCLEOTIDE SEQUENCE [LARGE SCALE GENOMIC DNA]</scope>
    <source>
        <strain evidence="12 13">J11</strain>
    </source>
</reference>
<dbReference type="InterPro" id="IPR036318">
    <property type="entry name" value="FAD-bd_PCMH-like_sf"/>
</dbReference>
<dbReference type="InterPro" id="IPR005496">
    <property type="entry name" value="Integral_membrane_TerC"/>
</dbReference>
<keyword evidence="4 10" id="KW-0812">Transmembrane</keyword>
<comment type="subcellular location">
    <subcellularLocation>
        <location evidence="1">Cell membrane</location>
        <topology evidence="1">Multi-pass membrane protein</topology>
    </subcellularLocation>
</comment>
<dbReference type="PROSITE" id="PS51371">
    <property type="entry name" value="CBS"/>
    <property type="match status" value="1"/>
</dbReference>
<evidence type="ECO:0000256" key="5">
    <source>
        <dbReference type="ARBA" id="ARBA00022737"/>
    </source>
</evidence>
<keyword evidence="7 9" id="KW-0129">CBS domain</keyword>
<dbReference type="InterPro" id="IPR046342">
    <property type="entry name" value="CBS_dom_sf"/>
</dbReference>
<keyword evidence="5" id="KW-0677">Repeat</keyword>
<evidence type="ECO:0000313" key="13">
    <source>
        <dbReference type="Proteomes" id="UP000318141"/>
    </source>
</evidence>
<dbReference type="AlphaFoldDB" id="A0A562BVZ0"/>
<dbReference type="SUPFAM" id="SSF54631">
    <property type="entry name" value="CBS-domain pair"/>
    <property type="match status" value="1"/>
</dbReference>
<feature type="transmembrane region" description="Helical" evidence="10">
    <location>
        <begin position="154"/>
        <end position="172"/>
    </location>
</feature>
<sequence length="523" mass="56918">MDVLMDPTIWVGLVTLVVLEIVLGIDNLVFIAILADKLPPHQRDRARLIGLSLALLMRLGLLSVISWLATLTAPLFDIAGKPFSGRDLILILGGLFLLFKATVELHERLEGAAHAADADRVHAGFWVVVAQIVALDAVFSLDSVITAVGMVDNLAVMMIAVVIAIAVMMLASKPLTRFVNAHPTVVVLCLAFLLMIGLSLVADGLGFHIPKGYLYAAIGFSILIEAFNQMARRNVLRRESHRPLRERTAEAILRLVGVARAPSHAEAAAGAQDQPPPADAFGEEERQMIRGVLRLGDRSVRSIMTPRNEVSWIDCDDDPAAIRARLMETPHAFVPVCRGTLDELIGVARAKDLLVALDGGRPLAELATHYPPIVVPQGMDVIRLLGVLRRARGRFVLVADEFGVVQGLVTPLDVLEAIAGEFPDEDETPDIVRDAEGWLVKGRADLHLVEQALADVELPADDDEYASIAGLLLARFGRVPARGEGIEIDGYRFEVAERSGRRIELVRVRRIAADQRDRARPGA</sequence>
<feature type="transmembrane region" description="Helical" evidence="10">
    <location>
        <begin position="46"/>
        <end position="68"/>
    </location>
</feature>
<evidence type="ECO:0000256" key="8">
    <source>
        <dbReference type="ARBA" id="ARBA00023136"/>
    </source>
</evidence>
<dbReference type="Gene3D" id="3.30.465.10">
    <property type="match status" value="1"/>
</dbReference>
<dbReference type="InterPro" id="IPR005170">
    <property type="entry name" value="Transptr-assoc_dom"/>
</dbReference>
<evidence type="ECO:0000256" key="7">
    <source>
        <dbReference type="ARBA" id="ARBA00023122"/>
    </source>
</evidence>
<dbReference type="SUPFAM" id="SSF56176">
    <property type="entry name" value="FAD-binding/transporter-associated domain-like"/>
    <property type="match status" value="1"/>
</dbReference>
<evidence type="ECO:0000259" key="11">
    <source>
        <dbReference type="PROSITE" id="PS51371"/>
    </source>
</evidence>
<evidence type="ECO:0000256" key="6">
    <source>
        <dbReference type="ARBA" id="ARBA00022989"/>
    </source>
</evidence>
<dbReference type="InterPro" id="IPR016169">
    <property type="entry name" value="FAD-bd_PCMH_sub2"/>
</dbReference>
<dbReference type="FunFam" id="3.10.580.10:FF:000008">
    <property type="entry name" value="Integral membrane protein TerC"/>
    <property type="match status" value="1"/>
</dbReference>
<proteinExistence type="inferred from homology"/>
<dbReference type="CDD" id="cd04590">
    <property type="entry name" value="CBS_pair_CorC_HlyC_assoc"/>
    <property type="match status" value="1"/>
</dbReference>
<feature type="transmembrane region" description="Helical" evidence="10">
    <location>
        <begin position="88"/>
        <end position="105"/>
    </location>
</feature>
<dbReference type="GO" id="GO:0005886">
    <property type="term" value="C:plasma membrane"/>
    <property type="evidence" value="ECO:0007669"/>
    <property type="project" value="UniProtKB-SubCell"/>
</dbReference>
<keyword evidence="8 10" id="KW-0472">Membrane</keyword>
<feature type="transmembrane region" description="Helical" evidence="10">
    <location>
        <begin position="125"/>
        <end position="148"/>
    </location>
</feature>
<dbReference type="Gene3D" id="3.10.580.10">
    <property type="entry name" value="CBS-domain"/>
    <property type="match status" value="1"/>
</dbReference>
<dbReference type="Proteomes" id="UP000318141">
    <property type="component" value="Unassembled WGS sequence"/>
</dbReference>
<evidence type="ECO:0000256" key="2">
    <source>
        <dbReference type="ARBA" id="ARBA00006337"/>
    </source>
</evidence>
<evidence type="ECO:0000256" key="3">
    <source>
        <dbReference type="ARBA" id="ARBA00022475"/>
    </source>
</evidence>
<accession>A0A562BVZ0</accession>
<protein>
    <submittedName>
        <fullName evidence="12">Putative tellurium resistance membrane protein TerC</fullName>
    </submittedName>
</protein>
<feature type="domain" description="CBS" evidence="11">
    <location>
        <begin position="367"/>
        <end position="425"/>
    </location>
</feature>
<dbReference type="PANTHER" id="PTHR22777:SF15">
    <property type="entry name" value="UPF0053 INNER MEMBRANE PROTEIN YOAE"/>
    <property type="match status" value="1"/>
</dbReference>
<dbReference type="Pfam" id="PF03741">
    <property type="entry name" value="TerC"/>
    <property type="match status" value="1"/>
</dbReference>
<dbReference type="PANTHER" id="PTHR22777">
    <property type="entry name" value="HEMOLYSIN-RELATED"/>
    <property type="match status" value="1"/>
</dbReference>
<feature type="transmembrane region" description="Helical" evidence="10">
    <location>
        <begin position="12"/>
        <end position="34"/>
    </location>
</feature>
<evidence type="ECO:0000313" key="12">
    <source>
        <dbReference type="EMBL" id="TWG88853.1"/>
    </source>
</evidence>
<evidence type="ECO:0000256" key="10">
    <source>
        <dbReference type="SAM" id="Phobius"/>
    </source>
</evidence>
<comment type="caution">
    <text evidence="12">The sequence shown here is derived from an EMBL/GenBank/DDBJ whole genome shotgun (WGS) entry which is preliminary data.</text>
</comment>
<gene>
    <name evidence="12" type="ORF">L602_001000000520</name>
</gene>
<dbReference type="OrthoDB" id="9805314at2"/>
<dbReference type="SMART" id="SM01091">
    <property type="entry name" value="CorC_HlyC"/>
    <property type="match status" value="1"/>
</dbReference>
<keyword evidence="6 10" id="KW-1133">Transmembrane helix</keyword>
<evidence type="ECO:0000256" key="4">
    <source>
        <dbReference type="ARBA" id="ARBA00022692"/>
    </source>
</evidence>
<feature type="transmembrane region" description="Helical" evidence="10">
    <location>
        <begin position="184"/>
        <end position="207"/>
    </location>
</feature>
<name>A0A562BVZ0_9BURK</name>
<keyword evidence="3" id="KW-1003">Cell membrane</keyword>
<dbReference type="InterPro" id="IPR044751">
    <property type="entry name" value="Ion_transp-like_CBS"/>
</dbReference>
<dbReference type="InterPro" id="IPR000644">
    <property type="entry name" value="CBS_dom"/>
</dbReference>
<dbReference type="Pfam" id="PF00571">
    <property type="entry name" value="CBS"/>
    <property type="match status" value="1"/>
</dbReference>
<dbReference type="Pfam" id="PF03471">
    <property type="entry name" value="CorC_HlyC"/>
    <property type="match status" value="1"/>
</dbReference>